<dbReference type="PANTHER" id="PTHR33539:SF1">
    <property type="entry name" value="UPF0764 PROTEIN C16ORF89"/>
    <property type="match status" value="1"/>
</dbReference>
<dbReference type="InterPro" id="IPR031751">
    <property type="entry name" value="DUF4735"/>
</dbReference>
<reference evidence="2" key="1">
    <citation type="submission" date="2019-05" db="EMBL/GenBank/DDBJ databases">
        <title>Annotation for the trematode Fasciolopsis buski.</title>
        <authorList>
            <person name="Choi Y.-J."/>
        </authorList>
    </citation>
    <scope>NUCLEOTIDE SEQUENCE</scope>
    <source>
        <strain evidence="2">HT</strain>
        <tissue evidence="2">Whole worm</tissue>
    </source>
</reference>
<dbReference type="PANTHER" id="PTHR33539">
    <property type="entry name" value="UPF0764 PROTEIN C16ORF89"/>
    <property type="match status" value="1"/>
</dbReference>
<dbReference type="EMBL" id="LUCM01005012">
    <property type="protein sequence ID" value="KAA0193462.1"/>
    <property type="molecule type" value="Genomic_DNA"/>
</dbReference>
<dbReference type="GO" id="GO:0016020">
    <property type="term" value="C:membrane"/>
    <property type="evidence" value="ECO:0007669"/>
    <property type="project" value="TreeGrafter"/>
</dbReference>
<keyword evidence="3" id="KW-1185">Reference proteome</keyword>
<feature type="signal peptide" evidence="1">
    <location>
        <begin position="1"/>
        <end position="26"/>
    </location>
</feature>
<gene>
    <name evidence="2" type="ORF">FBUS_05264</name>
</gene>
<sequence>MFPIGEPARSCKVILVLTVVLIPADASSNPVVSRFDNLLKALDKAILYSIRNYKYMNFDGVFGLWIAEGYLKHILSAPNIWEENPVVEKLGKIKEDLSEKYSSLRKVLPDVVESLKQHDIGYFQRMGSLLEMDWSPHPATPLLDVGTLMNLPKNQTTFDEELSDRCISQLLVTNYTASRCRPSIDCLELITGSPSHGYELTHQILYIAVVMQLGCTAPFTAILEPRGIDLLIRSENLCSHTYLELISLMRLESLTARHRDLLMEQIFVCAHMGFVQFDQLPLLDMIISWQHPSGCFTDGGRTSQHVQNGVAKRRLSEEHRLPGELLTS</sequence>
<dbReference type="GO" id="GO:0005829">
    <property type="term" value="C:cytosol"/>
    <property type="evidence" value="ECO:0007669"/>
    <property type="project" value="TreeGrafter"/>
</dbReference>
<evidence type="ECO:0000313" key="3">
    <source>
        <dbReference type="Proteomes" id="UP000728185"/>
    </source>
</evidence>
<dbReference type="Proteomes" id="UP000728185">
    <property type="component" value="Unassembled WGS sequence"/>
</dbReference>
<feature type="chain" id="PRO_5034636224" evidence="1">
    <location>
        <begin position="27"/>
        <end position="328"/>
    </location>
</feature>
<dbReference type="Pfam" id="PF15882">
    <property type="entry name" value="DUF4735"/>
    <property type="match status" value="1"/>
</dbReference>
<dbReference type="OrthoDB" id="5949187at2759"/>
<comment type="caution">
    <text evidence="2">The sequence shown here is derived from an EMBL/GenBank/DDBJ whole genome shotgun (WGS) entry which is preliminary data.</text>
</comment>
<proteinExistence type="predicted"/>
<keyword evidence="1" id="KW-0732">Signal</keyword>
<protein>
    <submittedName>
        <fullName evidence="2">Uncharacterized protein</fullName>
    </submittedName>
</protein>
<name>A0A8E0RX24_9TREM</name>
<dbReference type="AlphaFoldDB" id="A0A8E0RX24"/>
<evidence type="ECO:0000313" key="2">
    <source>
        <dbReference type="EMBL" id="KAA0193462.1"/>
    </source>
</evidence>
<evidence type="ECO:0000256" key="1">
    <source>
        <dbReference type="SAM" id="SignalP"/>
    </source>
</evidence>
<organism evidence="2 3">
    <name type="scientific">Fasciolopsis buskii</name>
    <dbReference type="NCBI Taxonomy" id="27845"/>
    <lineage>
        <taxon>Eukaryota</taxon>
        <taxon>Metazoa</taxon>
        <taxon>Spiralia</taxon>
        <taxon>Lophotrochozoa</taxon>
        <taxon>Platyhelminthes</taxon>
        <taxon>Trematoda</taxon>
        <taxon>Digenea</taxon>
        <taxon>Plagiorchiida</taxon>
        <taxon>Echinostomata</taxon>
        <taxon>Echinostomatoidea</taxon>
        <taxon>Fasciolidae</taxon>
        <taxon>Fasciolopsis</taxon>
    </lineage>
</organism>
<accession>A0A8E0RX24</accession>